<evidence type="ECO:0000313" key="2">
    <source>
        <dbReference type="Proteomes" id="UP000253606"/>
    </source>
</evidence>
<reference evidence="1 2" key="1">
    <citation type="journal article" date="2018" name="Front. Microbiol.">
        <title>Hydrolytic Capabilities as a Key to Environmental Success: Chitinolytic and Cellulolytic Acidobacteria From Acidic Sub-arctic Soils and Boreal Peatlands.</title>
        <authorList>
            <person name="Belova S.E."/>
            <person name="Ravin N.V."/>
            <person name="Pankratov T.A."/>
            <person name="Rakitin A.L."/>
            <person name="Ivanova A.A."/>
            <person name="Beletsky A.V."/>
            <person name="Mardanov A.V."/>
            <person name="Sinninghe Damste J.S."/>
            <person name="Dedysh S.N."/>
        </authorList>
    </citation>
    <scope>NUCLEOTIDE SEQUENCE [LARGE SCALE GENOMIC DNA]</scope>
    <source>
        <strain evidence="1 2">SBC82</strain>
    </source>
</reference>
<evidence type="ECO:0000313" key="1">
    <source>
        <dbReference type="EMBL" id="AXC13861.1"/>
    </source>
</evidence>
<dbReference type="Gene3D" id="3.30.70.1060">
    <property type="entry name" value="Dimeric alpha+beta barrel"/>
    <property type="match status" value="1"/>
</dbReference>
<protein>
    <recommendedName>
        <fullName evidence="3">Muconolactone isomerase domain-containing protein</fullName>
    </recommendedName>
</protein>
<name>A0A2Z5G461_9BACT</name>
<accession>A0A2Z5G461</accession>
<dbReference type="Proteomes" id="UP000253606">
    <property type="component" value="Chromosome"/>
</dbReference>
<gene>
    <name evidence="1" type="ORF">ACPOL_4589</name>
</gene>
<keyword evidence="2" id="KW-1185">Reference proteome</keyword>
<dbReference type="KEGG" id="abas:ACPOL_4589"/>
<evidence type="ECO:0008006" key="3">
    <source>
        <dbReference type="Google" id="ProtNLM"/>
    </source>
</evidence>
<dbReference type="EMBL" id="CP030840">
    <property type="protein sequence ID" value="AXC13861.1"/>
    <property type="molecule type" value="Genomic_DNA"/>
</dbReference>
<sequence>MDSEVRDTVRLYLAGKIDQWYVRKDQNGVVFVLNTTSLEDAHRLLDGLPLVKANLMQFDLIPLGPLSPLGLLLKDTPSPAAQTE</sequence>
<proteinExistence type="predicted"/>
<organism evidence="1 2">
    <name type="scientific">Acidisarcina polymorpha</name>
    <dbReference type="NCBI Taxonomy" id="2211140"/>
    <lineage>
        <taxon>Bacteria</taxon>
        <taxon>Pseudomonadati</taxon>
        <taxon>Acidobacteriota</taxon>
        <taxon>Terriglobia</taxon>
        <taxon>Terriglobales</taxon>
        <taxon>Acidobacteriaceae</taxon>
        <taxon>Acidisarcina</taxon>
    </lineage>
</organism>
<dbReference type="AlphaFoldDB" id="A0A2Z5G461"/>